<name>A0A5C6G416_METRR</name>
<feature type="region of interest" description="Disordered" evidence="1">
    <location>
        <begin position="1"/>
        <end position="33"/>
    </location>
</feature>
<evidence type="ECO:0000313" key="3">
    <source>
        <dbReference type="Proteomes" id="UP000317257"/>
    </source>
</evidence>
<dbReference type="Proteomes" id="UP000317257">
    <property type="component" value="Unassembled WGS sequence"/>
</dbReference>
<gene>
    <name evidence="2" type="ORF">ED733_000576</name>
</gene>
<organism evidence="2 3">
    <name type="scientific">Metarhizium rileyi (strain RCEF 4871)</name>
    <name type="common">Nomuraea rileyi</name>
    <dbReference type="NCBI Taxonomy" id="1649241"/>
    <lineage>
        <taxon>Eukaryota</taxon>
        <taxon>Fungi</taxon>
        <taxon>Dikarya</taxon>
        <taxon>Ascomycota</taxon>
        <taxon>Pezizomycotina</taxon>
        <taxon>Sordariomycetes</taxon>
        <taxon>Hypocreomycetidae</taxon>
        <taxon>Hypocreales</taxon>
        <taxon>Clavicipitaceae</taxon>
        <taxon>Metarhizium</taxon>
    </lineage>
</organism>
<evidence type="ECO:0000256" key="1">
    <source>
        <dbReference type="SAM" id="MobiDB-lite"/>
    </source>
</evidence>
<proteinExistence type="predicted"/>
<comment type="caution">
    <text evidence="2">The sequence shown here is derived from an EMBL/GenBank/DDBJ whole genome shotgun (WGS) entry which is preliminary data.</text>
</comment>
<reference evidence="3" key="1">
    <citation type="submission" date="2018-12" db="EMBL/GenBank/DDBJ databases">
        <title>The complete genome of Metarhizium rileyi, a key fungal pathogen of Lepidoptera.</title>
        <authorList>
            <person name="Binneck E."/>
            <person name="Lastra C.C.L."/>
            <person name="Sosa-Gomez D.R."/>
        </authorList>
    </citation>
    <scope>NUCLEOTIDE SEQUENCE [LARGE SCALE GENOMIC DNA]</scope>
    <source>
        <strain evidence="3">Cep018-CH2</strain>
    </source>
</reference>
<sequence>MTRRTDSRPGSSARSTQNSQRRVRAVKRQRESESPVYLSSVALVTPEEAKQARRRFFDALACGDQHPGMPRTISSADQLTEVQLGRLFEMLHACGTATDNEATLSRTRASIDGFVDAVFNDWTSDKEDGLVKPELEFLVEAEVVAGTICVTPDTHQDVASCRASSSTCNALVSAVASYNCNPAMLKVEYTMLDPFTGQPEAFCPLWRRDVRWAESSWGDTLRQTIEAKLVSKIHRYNKHLAVWHARKSIQHWSRGGISPGQSVGALEFMGRDAAASVLMGLGGSPPPGEVLTT</sequence>
<dbReference type="EMBL" id="SBHS01000025">
    <property type="protein sequence ID" value="TWU72635.1"/>
    <property type="molecule type" value="Genomic_DNA"/>
</dbReference>
<dbReference type="AlphaFoldDB" id="A0A5C6G416"/>
<accession>A0A5C6G416</accession>
<evidence type="ECO:0000313" key="2">
    <source>
        <dbReference type="EMBL" id="TWU72635.1"/>
    </source>
</evidence>
<protein>
    <submittedName>
        <fullName evidence="2">Uncharacterized protein</fullName>
    </submittedName>
</protein>
<feature type="compositionally biased region" description="Polar residues" evidence="1">
    <location>
        <begin position="8"/>
        <end position="20"/>
    </location>
</feature>